<comment type="caution">
    <text evidence="2">The sequence shown here is derived from an EMBL/GenBank/DDBJ whole genome shotgun (WGS) entry which is preliminary data.</text>
</comment>
<feature type="transmembrane region" description="Helical" evidence="1">
    <location>
        <begin position="34"/>
        <end position="54"/>
    </location>
</feature>
<dbReference type="EMBL" id="PXYT01000034">
    <property type="protein sequence ID" value="PSR26641.1"/>
    <property type="molecule type" value="Genomic_DNA"/>
</dbReference>
<feature type="transmembrane region" description="Helical" evidence="1">
    <location>
        <begin position="281"/>
        <end position="307"/>
    </location>
</feature>
<keyword evidence="1" id="KW-0812">Transmembrane</keyword>
<gene>
    <name evidence="2" type="ORF">C7B43_13590</name>
</gene>
<sequence length="323" mass="36647">MIRSPEPIDSALKTVKGQRRMTAHLRRLEFITEIAFLTSFAVMLCGWLVVAPDWQPLVRAIMPLGLSITVMRRPWPFVVGMVLMEMAAIPLFPGGSQWDIFFVLSALPVTVVTGWAYRKRKKAAYRWLGTVAGVGISQYLIAQAYDFHPNHALMLSSTRSLLWIQAALQLNLGAAWTSRYWFLGFVANQIFWGTAIFLLLAFFAELEDLSIAQVPFFGRWRLPQWFMWVTLTDLLVLAVANFFHHEPLMLVEGAVVTLTAYVVIGANVVWRVAELAGLPKVYRVCLLGLWAVASWVGLVLLCLLGMYEGIWHLRDYAMTLRRL</sequence>
<reference evidence="2 3" key="1">
    <citation type="journal article" date="2014" name="BMC Genomics">
        <title>Comparison of environmental and isolate Sulfobacillus genomes reveals diverse carbon, sulfur, nitrogen, and hydrogen metabolisms.</title>
        <authorList>
            <person name="Justice N.B."/>
            <person name="Norman A."/>
            <person name="Brown C.T."/>
            <person name="Singh A."/>
            <person name="Thomas B.C."/>
            <person name="Banfield J.F."/>
        </authorList>
    </citation>
    <scope>NUCLEOTIDE SEQUENCE [LARGE SCALE GENOMIC DNA]</scope>
    <source>
        <strain evidence="2">AMDSBA1</strain>
    </source>
</reference>
<name>A0A2T2WWN0_9FIRM</name>
<evidence type="ECO:0000313" key="2">
    <source>
        <dbReference type="EMBL" id="PSR26641.1"/>
    </source>
</evidence>
<accession>A0A2T2WWN0</accession>
<protein>
    <recommendedName>
        <fullName evidence="4">DUF2232 domain-containing protein</fullName>
    </recommendedName>
</protein>
<feature type="transmembrane region" description="Helical" evidence="1">
    <location>
        <begin position="98"/>
        <end position="117"/>
    </location>
</feature>
<proteinExistence type="predicted"/>
<evidence type="ECO:0000313" key="3">
    <source>
        <dbReference type="Proteomes" id="UP000242699"/>
    </source>
</evidence>
<organism evidence="2 3">
    <name type="scientific">Sulfobacillus benefaciens</name>
    <dbReference type="NCBI Taxonomy" id="453960"/>
    <lineage>
        <taxon>Bacteria</taxon>
        <taxon>Bacillati</taxon>
        <taxon>Bacillota</taxon>
        <taxon>Clostridia</taxon>
        <taxon>Eubacteriales</taxon>
        <taxon>Clostridiales Family XVII. Incertae Sedis</taxon>
        <taxon>Sulfobacillus</taxon>
    </lineage>
</organism>
<dbReference type="Proteomes" id="UP000242699">
    <property type="component" value="Unassembled WGS sequence"/>
</dbReference>
<feature type="transmembrane region" description="Helical" evidence="1">
    <location>
        <begin position="180"/>
        <end position="204"/>
    </location>
</feature>
<feature type="transmembrane region" description="Helical" evidence="1">
    <location>
        <begin position="249"/>
        <end position="269"/>
    </location>
</feature>
<evidence type="ECO:0000256" key="1">
    <source>
        <dbReference type="SAM" id="Phobius"/>
    </source>
</evidence>
<feature type="transmembrane region" description="Helical" evidence="1">
    <location>
        <begin position="225"/>
        <end position="243"/>
    </location>
</feature>
<keyword evidence="1" id="KW-0472">Membrane</keyword>
<evidence type="ECO:0008006" key="4">
    <source>
        <dbReference type="Google" id="ProtNLM"/>
    </source>
</evidence>
<keyword evidence="1" id="KW-1133">Transmembrane helix</keyword>
<dbReference type="AlphaFoldDB" id="A0A2T2WWN0"/>